<evidence type="ECO:0000256" key="1">
    <source>
        <dbReference type="ARBA" id="ARBA00004651"/>
    </source>
</evidence>
<dbReference type="RefSeq" id="WP_002583097.1">
    <property type="nucleotide sequence ID" value="NZ_BKBB01000034.1"/>
</dbReference>
<proteinExistence type="inferred from homology"/>
<feature type="transmembrane region" description="Helical" evidence="8">
    <location>
        <begin position="98"/>
        <end position="115"/>
    </location>
</feature>
<evidence type="ECO:0000256" key="2">
    <source>
        <dbReference type="ARBA" id="ARBA00009142"/>
    </source>
</evidence>
<organism evidence="9 10">
    <name type="scientific">Clostridium butyricum</name>
    <dbReference type="NCBI Taxonomy" id="1492"/>
    <lineage>
        <taxon>Bacteria</taxon>
        <taxon>Bacillati</taxon>
        <taxon>Bacillota</taxon>
        <taxon>Clostridia</taxon>
        <taxon>Eubacteriales</taxon>
        <taxon>Clostridiaceae</taxon>
        <taxon>Clostridium</taxon>
    </lineage>
</organism>
<evidence type="ECO:0000256" key="5">
    <source>
        <dbReference type="ARBA" id="ARBA00022692"/>
    </source>
</evidence>
<comment type="caution">
    <text evidence="9">The sequence shown here is derived from an EMBL/GenBank/DDBJ whole genome shotgun (WGS) entry which is preliminary data.</text>
</comment>
<evidence type="ECO:0000313" key="10">
    <source>
        <dbReference type="Proteomes" id="UP000474042"/>
    </source>
</evidence>
<dbReference type="Proteomes" id="UP000474042">
    <property type="component" value="Unassembled WGS sequence"/>
</dbReference>
<keyword evidence="3" id="KW-0813">Transport</keyword>
<feature type="transmembrane region" description="Helical" evidence="8">
    <location>
        <begin position="127"/>
        <end position="155"/>
    </location>
</feature>
<evidence type="ECO:0000256" key="6">
    <source>
        <dbReference type="ARBA" id="ARBA00022989"/>
    </source>
</evidence>
<name>A0A0Q1DFQ3_CLOBU</name>
<dbReference type="EMBL" id="WOFV02000049">
    <property type="protein sequence ID" value="NAS18944.1"/>
    <property type="molecule type" value="Genomic_DNA"/>
</dbReference>
<keyword evidence="7 8" id="KW-0472">Membrane</keyword>
<feature type="transmembrane region" description="Helical" evidence="8">
    <location>
        <begin position="190"/>
        <end position="207"/>
    </location>
</feature>
<keyword evidence="6 8" id="KW-1133">Transmembrane helix</keyword>
<protein>
    <recommendedName>
        <fullName evidence="8">Probable membrane transporter protein</fullName>
    </recommendedName>
</protein>
<feature type="transmembrane region" description="Helical" evidence="8">
    <location>
        <begin position="219"/>
        <end position="236"/>
    </location>
</feature>
<comment type="subcellular location">
    <subcellularLocation>
        <location evidence="1 8">Cell membrane</location>
        <topology evidence="1 8">Multi-pass membrane protein</topology>
    </subcellularLocation>
</comment>
<evidence type="ECO:0000313" key="9">
    <source>
        <dbReference type="EMBL" id="NAS18944.1"/>
    </source>
</evidence>
<evidence type="ECO:0000256" key="8">
    <source>
        <dbReference type="RuleBase" id="RU363041"/>
    </source>
</evidence>
<gene>
    <name evidence="9" type="ORF">GND98_013960</name>
</gene>
<keyword evidence="5 8" id="KW-0812">Transmembrane</keyword>
<dbReference type="InterPro" id="IPR052017">
    <property type="entry name" value="TSUP"/>
</dbReference>
<dbReference type="PANTHER" id="PTHR30269">
    <property type="entry name" value="TRANSMEMBRANE PROTEIN YFCA"/>
    <property type="match status" value="1"/>
</dbReference>
<feature type="transmembrane region" description="Helical" evidence="8">
    <location>
        <begin position="43"/>
        <end position="62"/>
    </location>
</feature>
<evidence type="ECO:0000256" key="3">
    <source>
        <dbReference type="ARBA" id="ARBA00022448"/>
    </source>
</evidence>
<dbReference type="PANTHER" id="PTHR30269:SF37">
    <property type="entry name" value="MEMBRANE TRANSPORTER PROTEIN"/>
    <property type="match status" value="1"/>
</dbReference>
<dbReference type="InterPro" id="IPR002781">
    <property type="entry name" value="TM_pro_TauE-like"/>
</dbReference>
<evidence type="ECO:0000256" key="7">
    <source>
        <dbReference type="ARBA" id="ARBA00023136"/>
    </source>
</evidence>
<dbReference type="AlphaFoldDB" id="A0A0Q1DFQ3"/>
<feature type="transmembrane region" description="Helical" evidence="8">
    <location>
        <begin position="74"/>
        <end position="92"/>
    </location>
</feature>
<dbReference type="Pfam" id="PF01925">
    <property type="entry name" value="TauE"/>
    <property type="match status" value="1"/>
</dbReference>
<comment type="similarity">
    <text evidence="2 8">Belongs to the 4-toluene sulfonate uptake permease (TSUP) (TC 2.A.102) family.</text>
</comment>
<evidence type="ECO:0000256" key="4">
    <source>
        <dbReference type="ARBA" id="ARBA00022475"/>
    </source>
</evidence>
<sequence>MLSEILFLIILFFSNVVQGITGFAGTVLAMPPSACLIGLDNAKVILNVMALISGLLIAIMNYKNIRWKELIKIIIFMIIGMVVGIKICELVNSDNVLLTVYGIVIFIIALKNLILKKEVTVHPSILLIVLLLSGIIHGMFVSGGALLVVYAVQVFKDKDEFRATIAPVWVVLNTYMAFSQYKSGLFTSSNINLILLSIIPLFIATWVGGKLAEKLDKNIFLNLTYILLILSGMSLIL</sequence>
<keyword evidence="4 8" id="KW-1003">Cell membrane</keyword>
<dbReference type="GO" id="GO:0005886">
    <property type="term" value="C:plasma membrane"/>
    <property type="evidence" value="ECO:0007669"/>
    <property type="project" value="UniProtKB-SubCell"/>
</dbReference>
<accession>A0A0Q1DFQ3</accession>
<reference evidence="9 10" key="1">
    <citation type="submission" date="2020-01" db="EMBL/GenBank/DDBJ databases">
        <title>Genome sequence of a 1,3-propanediol producer, Clostridium butyricum S3.</title>
        <authorList>
            <person name="Zhou J."/>
        </authorList>
    </citation>
    <scope>NUCLEOTIDE SEQUENCE [LARGE SCALE GENOMIC DNA]</scope>
    <source>
        <strain evidence="9 10">S3</strain>
    </source>
</reference>